<keyword evidence="3" id="KW-1185">Reference proteome</keyword>
<proteinExistence type="predicted"/>
<evidence type="ECO:0000313" key="3">
    <source>
        <dbReference type="Proteomes" id="UP000314294"/>
    </source>
</evidence>
<dbReference type="AlphaFoldDB" id="A0A4Z2EGG1"/>
<evidence type="ECO:0000313" key="2">
    <source>
        <dbReference type="EMBL" id="TNN27564.1"/>
    </source>
</evidence>
<evidence type="ECO:0000256" key="1">
    <source>
        <dbReference type="SAM" id="MobiDB-lite"/>
    </source>
</evidence>
<sequence length="28" mass="2827">MSGLPTSAPGTGRLPSLRSPVKRPPAPV</sequence>
<organism evidence="2 3">
    <name type="scientific">Liparis tanakae</name>
    <name type="common">Tanaka's snailfish</name>
    <dbReference type="NCBI Taxonomy" id="230148"/>
    <lineage>
        <taxon>Eukaryota</taxon>
        <taxon>Metazoa</taxon>
        <taxon>Chordata</taxon>
        <taxon>Craniata</taxon>
        <taxon>Vertebrata</taxon>
        <taxon>Euteleostomi</taxon>
        <taxon>Actinopterygii</taxon>
        <taxon>Neopterygii</taxon>
        <taxon>Teleostei</taxon>
        <taxon>Neoteleostei</taxon>
        <taxon>Acanthomorphata</taxon>
        <taxon>Eupercaria</taxon>
        <taxon>Perciformes</taxon>
        <taxon>Cottioidei</taxon>
        <taxon>Cottales</taxon>
        <taxon>Liparidae</taxon>
        <taxon>Liparis</taxon>
    </lineage>
</organism>
<gene>
    <name evidence="2" type="ORF">EYF80_062291</name>
</gene>
<accession>A0A4Z2EGG1</accession>
<dbReference type="Proteomes" id="UP000314294">
    <property type="component" value="Unassembled WGS sequence"/>
</dbReference>
<reference evidence="2 3" key="1">
    <citation type="submission" date="2019-03" db="EMBL/GenBank/DDBJ databases">
        <title>First draft genome of Liparis tanakae, snailfish: a comprehensive survey of snailfish specific genes.</title>
        <authorList>
            <person name="Kim W."/>
            <person name="Song I."/>
            <person name="Jeong J.-H."/>
            <person name="Kim D."/>
            <person name="Kim S."/>
            <person name="Ryu S."/>
            <person name="Song J.Y."/>
            <person name="Lee S.K."/>
        </authorList>
    </citation>
    <scope>NUCLEOTIDE SEQUENCE [LARGE SCALE GENOMIC DNA]</scope>
    <source>
        <tissue evidence="2">Muscle</tissue>
    </source>
</reference>
<feature type="region of interest" description="Disordered" evidence="1">
    <location>
        <begin position="1"/>
        <end position="28"/>
    </location>
</feature>
<protein>
    <submittedName>
        <fullName evidence="2">Uncharacterized protein</fullName>
    </submittedName>
</protein>
<name>A0A4Z2EGG1_9TELE</name>
<dbReference type="EMBL" id="SRLO01008077">
    <property type="protein sequence ID" value="TNN27564.1"/>
    <property type="molecule type" value="Genomic_DNA"/>
</dbReference>
<comment type="caution">
    <text evidence="2">The sequence shown here is derived from an EMBL/GenBank/DDBJ whole genome shotgun (WGS) entry which is preliminary data.</text>
</comment>